<protein>
    <submittedName>
        <fullName evidence="5">Uncharacterized protein</fullName>
    </submittedName>
</protein>
<evidence type="ECO:0000256" key="1">
    <source>
        <dbReference type="ARBA" id="ARBA00022737"/>
    </source>
</evidence>
<feature type="compositionally biased region" description="Basic and acidic residues" evidence="4">
    <location>
        <begin position="102"/>
        <end position="119"/>
    </location>
</feature>
<feature type="compositionally biased region" description="Low complexity" evidence="4">
    <location>
        <begin position="178"/>
        <end position="187"/>
    </location>
</feature>
<dbReference type="InterPro" id="IPR002110">
    <property type="entry name" value="Ankyrin_rpt"/>
</dbReference>
<proteinExistence type="predicted"/>
<dbReference type="SUPFAM" id="SSF48403">
    <property type="entry name" value="Ankyrin repeat"/>
    <property type="match status" value="1"/>
</dbReference>
<reference evidence="5 6" key="1">
    <citation type="submission" date="2023-02" db="EMBL/GenBank/DDBJ databases">
        <title>LHISI_Scaffold_Assembly.</title>
        <authorList>
            <person name="Stuart O.P."/>
            <person name="Cleave R."/>
            <person name="Magrath M.J.L."/>
            <person name="Mikheyev A.S."/>
        </authorList>
    </citation>
    <scope>NUCLEOTIDE SEQUENCE [LARGE SCALE GENOMIC DNA]</scope>
    <source>
        <strain evidence="5">Daus_M_001</strain>
        <tissue evidence="5">Leg muscle</tissue>
    </source>
</reference>
<dbReference type="InterPro" id="IPR036770">
    <property type="entry name" value="Ankyrin_rpt-contain_sf"/>
</dbReference>
<comment type="caution">
    <text evidence="5">The sequence shown here is derived from an EMBL/GenBank/DDBJ whole genome shotgun (WGS) entry which is preliminary data.</text>
</comment>
<feature type="compositionally biased region" description="Polar residues" evidence="4">
    <location>
        <begin position="1"/>
        <end position="10"/>
    </location>
</feature>
<sequence>MWQQPRSSSGHVDDRDLVSDSASREGRAKTYLHGVSAPQGEQLWHSASGLSKEPSSPSSMKGMTDSGLCDSGRTDSGFLSGANLTSECLSSDDITSSPKYSDSLDRGEEDKEGDSKSLMRLDSGVDVGLNDQFGGLSLKTDTSFNDLNTLSKSRGQDPAPCNIVIIGPSGPTATSRHSSSTAPQPSQQPWELYFQQDEDGDTQLHIAIIRGFIEVVESLVQMVPHPCFLDISNNFWQVR</sequence>
<feature type="repeat" description="ANK" evidence="3">
    <location>
        <begin position="199"/>
        <end position="221"/>
    </location>
</feature>
<keyword evidence="6" id="KW-1185">Reference proteome</keyword>
<gene>
    <name evidence="5" type="ORF">PR048_022787</name>
</gene>
<dbReference type="EMBL" id="JARBHB010000009">
    <property type="protein sequence ID" value="KAJ8874897.1"/>
    <property type="molecule type" value="Genomic_DNA"/>
</dbReference>
<dbReference type="PROSITE" id="PS50297">
    <property type="entry name" value="ANK_REP_REGION"/>
    <property type="match status" value="1"/>
</dbReference>
<feature type="compositionally biased region" description="Basic and acidic residues" evidence="4">
    <location>
        <begin position="11"/>
        <end position="28"/>
    </location>
</feature>
<keyword evidence="1" id="KW-0677">Repeat</keyword>
<evidence type="ECO:0000256" key="4">
    <source>
        <dbReference type="SAM" id="MobiDB-lite"/>
    </source>
</evidence>
<accession>A0ABQ9GSA8</accession>
<feature type="region of interest" description="Disordered" evidence="4">
    <location>
        <begin position="168"/>
        <end position="187"/>
    </location>
</feature>
<dbReference type="PANTHER" id="PTHR46680:SF3">
    <property type="entry name" value="NF-KAPPA-B INHIBITOR CACTUS"/>
    <property type="match status" value="1"/>
</dbReference>
<name>A0ABQ9GSA8_9NEOP</name>
<feature type="compositionally biased region" description="Low complexity" evidence="4">
    <location>
        <begin position="46"/>
        <end position="63"/>
    </location>
</feature>
<dbReference type="PANTHER" id="PTHR46680">
    <property type="entry name" value="NF-KAPPA-B INHIBITOR ALPHA"/>
    <property type="match status" value="1"/>
</dbReference>
<evidence type="ECO:0000313" key="6">
    <source>
        <dbReference type="Proteomes" id="UP001159363"/>
    </source>
</evidence>
<dbReference type="Proteomes" id="UP001159363">
    <property type="component" value="Chromosome 8"/>
</dbReference>
<dbReference type="PROSITE" id="PS50088">
    <property type="entry name" value="ANK_REPEAT"/>
    <property type="match status" value="1"/>
</dbReference>
<feature type="compositionally biased region" description="Polar residues" evidence="4">
    <location>
        <begin position="82"/>
        <end position="100"/>
    </location>
</feature>
<dbReference type="InterPro" id="IPR051070">
    <property type="entry name" value="NF-kappa-B_inhibitor"/>
</dbReference>
<keyword evidence="2 3" id="KW-0040">ANK repeat</keyword>
<organism evidence="5 6">
    <name type="scientific">Dryococelus australis</name>
    <dbReference type="NCBI Taxonomy" id="614101"/>
    <lineage>
        <taxon>Eukaryota</taxon>
        <taxon>Metazoa</taxon>
        <taxon>Ecdysozoa</taxon>
        <taxon>Arthropoda</taxon>
        <taxon>Hexapoda</taxon>
        <taxon>Insecta</taxon>
        <taxon>Pterygota</taxon>
        <taxon>Neoptera</taxon>
        <taxon>Polyneoptera</taxon>
        <taxon>Phasmatodea</taxon>
        <taxon>Verophasmatodea</taxon>
        <taxon>Anareolatae</taxon>
        <taxon>Phasmatidae</taxon>
        <taxon>Eurycanthinae</taxon>
        <taxon>Dryococelus</taxon>
    </lineage>
</organism>
<evidence type="ECO:0000256" key="3">
    <source>
        <dbReference type="PROSITE-ProRule" id="PRU00023"/>
    </source>
</evidence>
<evidence type="ECO:0000256" key="2">
    <source>
        <dbReference type="ARBA" id="ARBA00023043"/>
    </source>
</evidence>
<evidence type="ECO:0000313" key="5">
    <source>
        <dbReference type="EMBL" id="KAJ8874897.1"/>
    </source>
</evidence>
<feature type="region of interest" description="Disordered" evidence="4">
    <location>
        <begin position="1"/>
        <end position="119"/>
    </location>
</feature>